<evidence type="ECO:0000256" key="5">
    <source>
        <dbReference type="ARBA" id="ARBA00022692"/>
    </source>
</evidence>
<keyword evidence="7 9" id="KW-0472">Membrane</keyword>
<evidence type="ECO:0000256" key="4">
    <source>
        <dbReference type="ARBA" id="ARBA00022519"/>
    </source>
</evidence>
<comment type="subcellular location">
    <subcellularLocation>
        <location evidence="1">Cell inner membrane</location>
        <topology evidence="1">Multi-pass membrane protein</topology>
    </subcellularLocation>
</comment>
<sequence length="156" mass="17618">MWRSTLDRINKGTENIAAVFLFTMVLLVFLKVVTRVLIQSSFPWTEELSRYLMIWITFLGASIAFNYAAHIGVDFVVDKLPRMLKAVVQVIAAAACMVFFLLLIFKGFELMGRSMIQSSPALNLPMGYVYAIIPISGILMSFNLVDSTIKKIRLDE</sequence>
<evidence type="ECO:0000256" key="6">
    <source>
        <dbReference type="ARBA" id="ARBA00022989"/>
    </source>
</evidence>
<evidence type="ECO:0000256" key="7">
    <source>
        <dbReference type="ARBA" id="ARBA00023136"/>
    </source>
</evidence>
<evidence type="ECO:0000256" key="2">
    <source>
        <dbReference type="ARBA" id="ARBA00022448"/>
    </source>
</evidence>
<dbReference type="Proteomes" id="UP001596990">
    <property type="component" value="Unassembled WGS sequence"/>
</dbReference>
<protein>
    <submittedName>
        <fullName evidence="11">TRAP transporter small permease</fullName>
    </submittedName>
</protein>
<reference evidence="12" key="1">
    <citation type="journal article" date="2019" name="Int. J. Syst. Evol. Microbiol.">
        <title>The Global Catalogue of Microorganisms (GCM) 10K type strain sequencing project: providing services to taxonomists for standard genome sequencing and annotation.</title>
        <authorList>
            <consortium name="The Broad Institute Genomics Platform"/>
            <consortium name="The Broad Institute Genome Sequencing Center for Infectious Disease"/>
            <person name="Wu L."/>
            <person name="Ma J."/>
        </authorList>
    </citation>
    <scope>NUCLEOTIDE SEQUENCE [LARGE SCALE GENOMIC DNA]</scope>
    <source>
        <strain evidence="12">CCUG 56607</strain>
    </source>
</reference>
<gene>
    <name evidence="11" type="ORF">ACFQ2J_13465</name>
</gene>
<dbReference type="PANTHER" id="PTHR35011">
    <property type="entry name" value="2,3-DIKETO-L-GULONATE TRAP TRANSPORTER SMALL PERMEASE PROTEIN YIAM"/>
    <property type="match status" value="1"/>
</dbReference>
<dbReference type="InterPro" id="IPR055348">
    <property type="entry name" value="DctQ"/>
</dbReference>
<proteinExistence type="inferred from homology"/>
<evidence type="ECO:0000259" key="10">
    <source>
        <dbReference type="Pfam" id="PF04290"/>
    </source>
</evidence>
<comment type="similarity">
    <text evidence="8">Belongs to the TRAP transporter small permease family.</text>
</comment>
<accession>A0ABW3L2J5</accession>
<evidence type="ECO:0000313" key="12">
    <source>
        <dbReference type="Proteomes" id="UP001596990"/>
    </source>
</evidence>
<feature type="domain" description="Tripartite ATP-independent periplasmic transporters DctQ component" evidence="10">
    <location>
        <begin position="24"/>
        <end position="153"/>
    </location>
</feature>
<organism evidence="11 12">
    <name type="scientific">Thalassobacillus hwangdonensis</name>
    <dbReference type="NCBI Taxonomy" id="546108"/>
    <lineage>
        <taxon>Bacteria</taxon>
        <taxon>Bacillati</taxon>
        <taxon>Bacillota</taxon>
        <taxon>Bacilli</taxon>
        <taxon>Bacillales</taxon>
        <taxon>Bacillaceae</taxon>
        <taxon>Thalassobacillus</taxon>
    </lineage>
</organism>
<evidence type="ECO:0000313" key="11">
    <source>
        <dbReference type="EMBL" id="MFD1020190.1"/>
    </source>
</evidence>
<dbReference type="Pfam" id="PF04290">
    <property type="entry name" value="DctQ"/>
    <property type="match status" value="1"/>
</dbReference>
<keyword evidence="5 9" id="KW-0812">Transmembrane</keyword>
<keyword evidence="6 9" id="KW-1133">Transmembrane helix</keyword>
<feature type="transmembrane region" description="Helical" evidence="9">
    <location>
        <begin position="52"/>
        <end position="77"/>
    </location>
</feature>
<dbReference type="InterPro" id="IPR007387">
    <property type="entry name" value="TRAP_DctQ"/>
</dbReference>
<feature type="transmembrane region" description="Helical" evidence="9">
    <location>
        <begin position="12"/>
        <end position="32"/>
    </location>
</feature>
<keyword evidence="3" id="KW-1003">Cell membrane</keyword>
<comment type="caution">
    <text evidence="11">The sequence shown here is derived from an EMBL/GenBank/DDBJ whole genome shotgun (WGS) entry which is preliminary data.</text>
</comment>
<name>A0ABW3L2J5_9BACI</name>
<feature type="transmembrane region" description="Helical" evidence="9">
    <location>
        <begin position="86"/>
        <end position="108"/>
    </location>
</feature>
<evidence type="ECO:0000256" key="1">
    <source>
        <dbReference type="ARBA" id="ARBA00004429"/>
    </source>
</evidence>
<evidence type="ECO:0000256" key="3">
    <source>
        <dbReference type="ARBA" id="ARBA00022475"/>
    </source>
</evidence>
<dbReference type="EMBL" id="JBHTKL010000005">
    <property type="protein sequence ID" value="MFD1020190.1"/>
    <property type="molecule type" value="Genomic_DNA"/>
</dbReference>
<evidence type="ECO:0000256" key="9">
    <source>
        <dbReference type="SAM" id="Phobius"/>
    </source>
</evidence>
<feature type="transmembrane region" description="Helical" evidence="9">
    <location>
        <begin position="128"/>
        <end position="145"/>
    </location>
</feature>
<keyword evidence="4" id="KW-0997">Cell inner membrane</keyword>
<evidence type="ECO:0000256" key="8">
    <source>
        <dbReference type="ARBA" id="ARBA00038436"/>
    </source>
</evidence>
<dbReference type="PANTHER" id="PTHR35011:SF2">
    <property type="entry name" value="2,3-DIKETO-L-GULONATE TRAP TRANSPORTER SMALL PERMEASE PROTEIN YIAM"/>
    <property type="match status" value="1"/>
</dbReference>
<keyword evidence="2" id="KW-0813">Transport</keyword>
<keyword evidence="12" id="KW-1185">Reference proteome</keyword>
<dbReference type="RefSeq" id="WP_386061350.1">
    <property type="nucleotide sequence ID" value="NZ_JBHTKL010000005.1"/>
</dbReference>